<accession>A0A061RD95</accession>
<dbReference type="InterPro" id="IPR000253">
    <property type="entry name" value="FHA_dom"/>
</dbReference>
<organism evidence="2">
    <name type="scientific">Tetraselmis sp. GSL018</name>
    <dbReference type="NCBI Taxonomy" id="582737"/>
    <lineage>
        <taxon>Eukaryota</taxon>
        <taxon>Viridiplantae</taxon>
        <taxon>Chlorophyta</taxon>
        <taxon>core chlorophytes</taxon>
        <taxon>Chlorodendrophyceae</taxon>
        <taxon>Chlorodendrales</taxon>
        <taxon>Chlorodendraceae</taxon>
        <taxon>Tetraselmis</taxon>
    </lineage>
</organism>
<evidence type="ECO:0000259" key="1">
    <source>
        <dbReference type="PROSITE" id="PS50006"/>
    </source>
</evidence>
<proteinExistence type="predicted"/>
<dbReference type="Gene3D" id="2.60.200.20">
    <property type="match status" value="1"/>
</dbReference>
<sequence length="165" mass="18066">MGKSQNNQPILRLCVCEGPCSGLEAAKQSAKFLAGRRKNLGFCISDSTISERHAEFSWSGEVYKLKDLGSSNGTFLNGKAVSSGEFVQLSDQDMVRLGLDTLIRVEINPPPSSMDEKTVEEFLQADVELLKQRILRRGDVICQLLRSEASEALQSMDLNGRDAAG</sequence>
<dbReference type="PROSITE" id="PS50006">
    <property type="entry name" value="FHA_DOMAIN"/>
    <property type="match status" value="1"/>
</dbReference>
<dbReference type="PANTHER" id="PTHR23308">
    <property type="entry name" value="NUCLEAR INHIBITOR OF PROTEIN PHOSPHATASE-1"/>
    <property type="match status" value="1"/>
</dbReference>
<dbReference type="SUPFAM" id="SSF49879">
    <property type="entry name" value="SMAD/FHA domain"/>
    <property type="match status" value="1"/>
</dbReference>
<dbReference type="InterPro" id="IPR050923">
    <property type="entry name" value="Cell_Proc_Reg/RNA_Proc"/>
</dbReference>
<protein>
    <submittedName>
        <fullName evidence="2">Smad fha domain-containing protein</fullName>
    </submittedName>
</protein>
<dbReference type="AlphaFoldDB" id="A0A061RD95"/>
<gene>
    <name evidence="2" type="ORF">TSPGSL018_5188</name>
</gene>
<reference evidence="2" key="1">
    <citation type="submission" date="2014-05" db="EMBL/GenBank/DDBJ databases">
        <title>The transcriptome of the halophilic microalga Tetraselmis sp. GSL018 isolated from the Great Salt Lake, Utah.</title>
        <authorList>
            <person name="Jinkerson R.E."/>
            <person name="D'Adamo S."/>
            <person name="Posewitz M.C."/>
        </authorList>
    </citation>
    <scope>NUCLEOTIDE SEQUENCE</scope>
    <source>
        <strain evidence="2">GSL018</strain>
    </source>
</reference>
<evidence type="ECO:0000313" key="2">
    <source>
        <dbReference type="EMBL" id="JAC69953.1"/>
    </source>
</evidence>
<name>A0A061RD95_9CHLO</name>
<dbReference type="InterPro" id="IPR008984">
    <property type="entry name" value="SMAD_FHA_dom_sf"/>
</dbReference>
<dbReference type="Pfam" id="PF00498">
    <property type="entry name" value="FHA"/>
    <property type="match status" value="1"/>
</dbReference>
<dbReference type="SMART" id="SM00240">
    <property type="entry name" value="FHA"/>
    <property type="match status" value="1"/>
</dbReference>
<feature type="domain" description="FHA" evidence="1">
    <location>
        <begin position="32"/>
        <end position="81"/>
    </location>
</feature>
<dbReference type="EMBL" id="GBEZ01016283">
    <property type="protein sequence ID" value="JAC69953.1"/>
    <property type="molecule type" value="Transcribed_RNA"/>
</dbReference>